<evidence type="ECO:0000313" key="2">
    <source>
        <dbReference type="EMBL" id="CBY21823.1"/>
    </source>
</evidence>
<feature type="compositionally biased region" description="Basic and acidic residues" evidence="1">
    <location>
        <begin position="235"/>
        <end position="258"/>
    </location>
</feature>
<protein>
    <submittedName>
        <fullName evidence="2">Uncharacterized protein</fullName>
    </submittedName>
</protein>
<feature type="region of interest" description="Disordered" evidence="1">
    <location>
        <begin position="204"/>
        <end position="309"/>
    </location>
</feature>
<proteinExistence type="predicted"/>
<feature type="compositionally biased region" description="Polar residues" evidence="1">
    <location>
        <begin position="259"/>
        <end position="270"/>
    </location>
</feature>
<sequence>MSEFSEISQELVVEDEEVAGIMKKKEKNDEKKDDLEKLVLSTNCGGMLGLLQARTCANPNTAAEEVNYFKSSRGKNFRLRPRTPVRKLAKRNVGDVAAPSTTEEINDAVTQFTNLLSPVVKDETLARFLVVGYKFSSPMARAIEVPVLECNDDINDDDLESDICNECVFCERDQVRHHRTKTNELSLMRALRSPCRCSHEEEHKKKKYDGLVKDPTPILDEQNNHDHHGHHHHSENHAENEPKKQPEKSAPEKIEKTISAKNSRAATATSSRKRCNHDNSITCAKRVSVIMSKPKSINEGDTGINLGSR</sequence>
<organism evidence="2">
    <name type="scientific">Oikopleura dioica</name>
    <name type="common">Tunicate</name>
    <dbReference type="NCBI Taxonomy" id="34765"/>
    <lineage>
        <taxon>Eukaryota</taxon>
        <taxon>Metazoa</taxon>
        <taxon>Chordata</taxon>
        <taxon>Tunicata</taxon>
        <taxon>Appendicularia</taxon>
        <taxon>Copelata</taxon>
        <taxon>Oikopleuridae</taxon>
        <taxon>Oikopleura</taxon>
    </lineage>
</organism>
<accession>E4WWT1</accession>
<gene>
    <name evidence="2" type="ORF">GSOID_T00011351001</name>
</gene>
<dbReference type="EMBL" id="FN653018">
    <property type="protein sequence ID" value="CBY21823.1"/>
    <property type="molecule type" value="Genomic_DNA"/>
</dbReference>
<reference evidence="2" key="1">
    <citation type="journal article" date="2010" name="Science">
        <title>Plasticity of animal genome architecture unmasked by rapid evolution of a pelagic tunicate.</title>
        <authorList>
            <person name="Denoeud F."/>
            <person name="Henriet S."/>
            <person name="Mungpakdee S."/>
            <person name="Aury J.M."/>
            <person name="Da Silva C."/>
            <person name="Brinkmann H."/>
            <person name="Mikhaleva J."/>
            <person name="Olsen L.C."/>
            <person name="Jubin C."/>
            <person name="Canestro C."/>
            <person name="Bouquet J.M."/>
            <person name="Danks G."/>
            <person name="Poulain J."/>
            <person name="Campsteijn C."/>
            <person name="Adamski M."/>
            <person name="Cross I."/>
            <person name="Yadetie F."/>
            <person name="Muffato M."/>
            <person name="Louis A."/>
            <person name="Butcher S."/>
            <person name="Tsagkogeorga G."/>
            <person name="Konrad A."/>
            <person name="Singh S."/>
            <person name="Jensen M.F."/>
            <person name="Cong E.H."/>
            <person name="Eikeseth-Otteraa H."/>
            <person name="Noel B."/>
            <person name="Anthouard V."/>
            <person name="Porcel B.M."/>
            <person name="Kachouri-Lafond R."/>
            <person name="Nishino A."/>
            <person name="Ugolini M."/>
            <person name="Chourrout P."/>
            <person name="Nishida H."/>
            <person name="Aasland R."/>
            <person name="Huzurbazar S."/>
            <person name="Westhof E."/>
            <person name="Delsuc F."/>
            <person name="Lehrach H."/>
            <person name="Reinhardt R."/>
            <person name="Weissenbach J."/>
            <person name="Roy S.W."/>
            <person name="Artiguenave F."/>
            <person name="Postlethwait J.H."/>
            <person name="Manak J.R."/>
            <person name="Thompson E.M."/>
            <person name="Jaillon O."/>
            <person name="Du Pasquier L."/>
            <person name="Boudinot P."/>
            <person name="Liberles D.A."/>
            <person name="Volff J.N."/>
            <person name="Philippe H."/>
            <person name="Lenhard B."/>
            <person name="Roest Crollius H."/>
            <person name="Wincker P."/>
            <person name="Chourrout D."/>
        </authorList>
    </citation>
    <scope>NUCLEOTIDE SEQUENCE [LARGE SCALE GENOMIC DNA]</scope>
</reference>
<keyword evidence="3" id="KW-1185">Reference proteome</keyword>
<dbReference type="AlphaFoldDB" id="E4WWT1"/>
<name>E4WWT1_OIKDI</name>
<evidence type="ECO:0000256" key="1">
    <source>
        <dbReference type="SAM" id="MobiDB-lite"/>
    </source>
</evidence>
<evidence type="ECO:0000313" key="3">
    <source>
        <dbReference type="Proteomes" id="UP000001307"/>
    </source>
</evidence>
<dbReference type="InParanoid" id="E4WWT1"/>
<dbReference type="Proteomes" id="UP000001307">
    <property type="component" value="Unassembled WGS sequence"/>
</dbReference>